<keyword evidence="2" id="KW-1185">Reference proteome</keyword>
<proteinExistence type="predicted"/>
<comment type="caution">
    <text evidence="1">The sequence shown here is derived from an EMBL/GenBank/DDBJ whole genome shotgun (WGS) entry which is preliminary data.</text>
</comment>
<evidence type="ECO:0000313" key="2">
    <source>
        <dbReference type="Proteomes" id="UP001500740"/>
    </source>
</evidence>
<dbReference type="RefSeq" id="WP_343782301.1">
    <property type="nucleotide sequence ID" value="NZ_BAAACZ010000009.1"/>
</dbReference>
<dbReference type="SUPFAM" id="SSF53335">
    <property type="entry name" value="S-adenosyl-L-methionine-dependent methyltransferases"/>
    <property type="match status" value="1"/>
</dbReference>
<dbReference type="Proteomes" id="UP001500740">
    <property type="component" value="Unassembled WGS sequence"/>
</dbReference>
<accession>A0ABP3JLG1</accession>
<reference evidence="2" key="1">
    <citation type="journal article" date="2019" name="Int. J. Syst. Evol. Microbiol.">
        <title>The Global Catalogue of Microorganisms (GCM) 10K type strain sequencing project: providing services to taxonomists for standard genome sequencing and annotation.</title>
        <authorList>
            <consortium name="The Broad Institute Genomics Platform"/>
            <consortium name="The Broad Institute Genome Sequencing Center for Infectious Disease"/>
            <person name="Wu L."/>
            <person name="Ma J."/>
        </authorList>
    </citation>
    <scope>NUCLEOTIDE SEQUENCE [LARGE SCALE GENOMIC DNA]</scope>
    <source>
        <strain evidence="2">JCM 14193</strain>
    </source>
</reference>
<organism evidence="1 2">
    <name type="scientific">Alkalibacillus silvisoli</name>
    <dbReference type="NCBI Taxonomy" id="392823"/>
    <lineage>
        <taxon>Bacteria</taxon>
        <taxon>Bacillati</taxon>
        <taxon>Bacillota</taxon>
        <taxon>Bacilli</taxon>
        <taxon>Bacillales</taxon>
        <taxon>Bacillaceae</taxon>
        <taxon>Alkalibacillus</taxon>
    </lineage>
</organism>
<dbReference type="PANTHER" id="PTHR38451:SF1">
    <property type="entry name" value="TRNA (ADENINE(22)-N(1))-METHYLTRANSFERASE"/>
    <property type="match status" value="1"/>
</dbReference>
<dbReference type="Gene3D" id="1.10.287.1890">
    <property type="match status" value="1"/>
</dbReference>
<dbReference type="EMBL" id="BAAACZ010000009">
    <property type="protein sequence ID" value="GAA0457655.1"/>
    <property type="molecule type" value="Genomic_DNA"/>
</dbReference>
<protein>
    <submittedName>
        <fullName evidence="1">tRNA (Adenine(22)-N(1))-methyltransferase TrmK</fullName>
    </submittedName>
</protein>
<sequence>MQEIGLSKRLNKVKDMIPHEVQTFADIGSDHAYLPCQVCLERPNVFAIAGEVNEGPYHAAVHQVESAQLTERIDVRLGDGLQILENREVDCITIAGMGGSLITNILKQGMHVLEGVKTLVLQPNIDASSIRQFAIDYQYEIINEDVILEDGYIYELVVLTPSDTSVDYTGKQIYLGPVMLQSKNKAFYQKWKQVYYKKKSIIEQMKQAKQPNELKIKEFKQQIQWIEEEVFN</sequence>
<dbReference type="InterPro" id="IPR029063">
    <property type="entry name" value="SAM-dependent_MTases_sf"/>
</dbReference>
<dbReference type="PIRSF" id="PIRSF018637">
    <property type="entry name" value="TrmK"/>
    <property type="match status" value="1"/>
</dbReference>
<gene>
    <name evidence="1" type="ORF">GCM10008935_10830</name>
</gene>
<dbReference type="Pfam" id="PF04816">
    <property type="entry name" value="TrmK"/>
    <property type="match status" value="1"/>
</dbReference>
<dbReference type="PANTHER" id="PTHR38451">
    <property type="entry name" value="TRNA (ADENINE(22)-N(1))-METHYLTRANSFERASE"/>
    <property type="match status" value="1"/>
</dbReference>
<evidence type="ECO:0000313" key="1">
    <source>
        <dbReference type="EMBL" id="GAA0457655.1"/>
    </source>
</evidence>
<dbReference type="InterPro" id="IPR006901">
    <property type="entry name" value="TrmK"/>
</dbReference>
<name>A0ABP3JLG1_9BACI</name>
<dbReference type="Gene3D" id="3.40.50.150">
    <property type="entry name" value="Vaccinia Virus protein VP39"/>
    <property type="match status" value="1"/>
</dbReference>